<dbReference type="Gene3D" id="1.20.1280.50">
    <property type="match status" value="1"/>
</dbReference>
<sequence>MADSSTFESLPNELILLILSCELPNRLPYSMQQTLTRGTNADLEPSHIATLQLLSKRLLRICRDNLFWRGRCHLESSFLEGVNLRRGLRFSDEDEPIVNTVLGIRSPEPGTAQWSSASTVKQERIRIAANWDPTFPGEKVNWYDEYIHRNGPIAVNWLEQPQVSDGDMRDIIEVKGAALYQPSQGGQELFAVAPLDDGSVCLWDVKGTRSSKGSLVSKSEEGLLRLDNPILSSRSRMASIGVTECVSVDSSRNRAFFAVQSHLMEVDLQTLQIVSHQPYEWTITTLSAVQPGVPLTVGTFHGIHLFDSRSSREIKRDRQERIDEFDRFGLRDLARALDPSPLPPYAPLAQNGPESILHLERPGCKGLISDDIFVAGRFSSILHYDRRMFPTIKGSIHSGARLCSLASLPYPFSCVDSELRRRGELSIDQLESSKSVPGGRALIAAGEYNTKGSLEIYGLTPSPSQADGSHALFQNSTMKNRQTASKAKLLSVINHGTRIVFSDGDGFLKWVERDGFTEVRRHKIGHGEKVAQRSLFASMPGSDEIARKILSTQTAGSGGGDTVNNDDILFWTGEKLGLVNFTLKPGFSAEDFEHDSRTPEEIAAEKEEQLFSDRMRRALERQANDVKFVRYLGAGIRPGM</sequence>
<proteinExistence type="predicted"/>
<comment type="caution">
    <text evidence="1">The sequence shown here is derived from an EMBL/GenBank/DDBJ whole genome shotgun (WGS) entry which is preliminary data.</text>
</comment>
<evidence type="ECO:0000313" key="1">
    <source>
        <dbReference type="EMBL" id="KAI1870930.1"/>
    </source>
</evidence>
<name>A0A9Q0AQP6_9PEZI</name>
<reference evidence="1" key="1">
    <citation type="submission" date="2021-03" db="EMBL/GenBank/DDBJ databases">
        <title>Revisited historic fungal species revealed as producer of novel bioactive compounds through whole genome sequencing and comparative genomics.</title>
        <authorList>
            <person name="Vignolle G.A."/>
            <person name="Hochenegger N."/>
            <person name="Mach R.L."/>
            <person name="Mach-Aigner A.R."/>
            <person name="Javad Rahimi M."/>
            <person name="Salim K.A."/>
            <person name="Chan C.M."/>
            <person name="Lim L.B.L."/>
            <person name="Cai F."/>
            <person name="Druzhinina I.S."/>
            <person name="U'Ren J.M."/>
            <person name="Derntl C."/>
        </authorList>
    </citation>
    <scope>NUCLEOTIDE SEQUENCE</scope>
    <source>
        <strain evidence="1">TUCIM 5799</strain>
    </source>
</reference>
<accession>A0A9Q0AQP6</accession>
<dbReference type="Proteomes" id="UP000829685">
    <property type="component" value="Unassembled WGS sequence"/>
</dbReference>
<evidence type="ECO:0008006" key="3">
    <source>
        <dbReference type="Google" id="ProtNLM"/>
    </source>
</evidence>
<dbReference type="PANTHER" id="PTHR13252:SF9">
    <property type="entry name" value="F-BOX ONLY PROTEIN 28"/>
    <property type="match status" value="1"/>
</dbReference>
<dbReference type="InterPro" id="IPR039719">
    <property type="entry name" value="FBXO28"/>
</dbReference>
<dbReference type="PANTHER" id="PTHR13252">
    <property type="entry name" value="F-BOX ONLY PROTEIN 28"/>
    <property type="match status" value="1"/>
</dbReference>
<dbReference type="GO" id="GO:0000209">
    <property type="term" value="P:protein polyubiquitination"/>
    <property type="evidence" value="ECO:0007669"/>
    <property type="project" value="TreeGrafter"/>
</dbReference>
<gene>
    <name evidence="1" type="ORF">JX265_005970</name>
</gene>
<dbReference type="SUPFAM" id="SSF81383">
    <property type="entry name" value="F-box domain"/>
    <property type="match status" value="1"/>
</dbReference>
<organism evidence="1 2">
    <name type="scientific">Neoarthrinium moseri</name>
    <dbReference type="NCBI Taxonomy" id="1658444"/>
    <lineage>
        <taxon>Eukaryota</taxon>
        <taxon>Fungi</taxon>
        <taxon>Dikarya</taxon>
        <taxon>Ascomycota</taxon>
        <taxon>Pezizomycotina</taxon>
        <taxon>Sordariomycetes</taxon>
        <taxon>Xylariomycetidae</taxon>
        <taxon>Amphisphaeriales</taxon>
        <taxon>Apiosporaceae</taxon>
        <taxon>Neoarthrinium</taxon>
    </lineage>
</organism>
<keyword evidence="2" id="KW-1185">Reference proteome</keyword>
<protein>
    <recommendedName>
        <fullName evidence="3">F-box domain-containing protein</fullName>
    </recommendedName>
</protein>
<dbReference type="InterPro" id="IPR036047">
    <property type="entry name" value="F-box-like_dom_sf"/>
</dbReference>
<evidence type="ECO:0000313" key="2">
    <source>
        <dbReference type="Proteomes" id="UP000829685"/>
    </source>
</evidence>
<dbReference type="AlphaFoldDB" id="A0A9Q0AQP6"/>
<dbReference type="EMBL" id="JAFIMR010000013">
    <property type="protein sequence ID" value="KAI1870930.1"/>
    <property type="molecule type" value="Genomic_DNA"/>
</dbReference>